<dbReference type="EMBL" id="JACSEA010000002">
    <property type="protein sequence ID" value="KAF7408727.1"/>
    <property type="molecule type" value="Genomic_DNA"/>
</dbReference>
<protein>
    <submittedName>
        <fullName evidence="2">Uncharacterized protein</fullName>
    </submittedName>
</protein>
<reference evidence="2" key="1">
    <citation type="journal article" date="2020" name="G3 (Bethesda)">
        <title>High-Quality Assemblies for Three Invasive Social Wasps from the &lt;i&gt;Vespula&lt;/i&gt; Genus.</title>
        <authorList>
            <person name="Harrop T.W.R."/>
            <person name="Guhlin J."/>
            <person name="McLaughlin G.M."/>
            <person name="Permina E."/>
            <person name="Stockwell P."/>
            <person name="Gilligan J."/>
            <person name="Le Lec M.F."/>
            <person name="Gruber M.A.M."/>
            <person name="Quinn O."/>
            <person name="Lovegrove M."/>
            <person name="Duncan E.J."/>
            <person name="Remnant E.J."/>
            <person name="Van Eeckhoven J."/>
            <person name="Graham B."/>
            <person name="Knapp R.A."/>
            <person name="Langford K.W."/>
            <person name="Kronenberg Z."/>
            <person name="Press M.O."/>
            <person name="Eacker S.M."/>
            <person name="Wilson-Rankin E.E."/>
            <person name="Purcell J."/>
            <person name="Lester P.J."/>
            <person name="Dearden P.K."/>
        </authorList>
    </citation>
    <scope>NUCLEOTIDE SEQUENCE</scope>
    <source>
        <strain evidence="2">Marl-1</strain>
    </source>
</reference>
<evidence type="ECO:0000256" key="1">
    <source>
        <dbReference type="SAM" id="MobiDB-lite"/>
    </source>
</evidence>
<gene>
    <name evidence="2" type="ORF">HZH66_003264</name>
</gene>
<evidence type="ECO:0000313" key="3">
    <source>
        <dbReference type="Proteomes" id="UP000614350"/>
    </source>
</evidence>
<dbReference type="Proteomes" id="UP000614350">
    <property type="component" value="Unassembled WGS sequence"/>
</dbReference>
<dbReference type="AlphaFoldDB" id="A0A834KLI6"/>
<keyword evidence="3" id="KW-1185">Reference proteome</keyword>
<organism evidence="2 3">
    <name type="scientific">Vespula vulgaris</name>
    <name type="common">Yellow jacket</name>
    <name type="synonym">Wasp</name>
    <dbReference type="NCBI Taxonomy" id="7454"/>
    <lineage>
        <taxon>Eukaryota</taxon>
        <taxon>Metazoa</taxon>
        <taxon>Ecdysozoa</taxon>
        <taxon>Arthropoda</taxon>
        <taxon>Hexapoda</taxon>
        <taxon>Insecta</taxon>
        <taxon>Pterygota</taxon>
        <taxon>Neoptera</taxon>
        <taxon>Endopterygota</taxon>
        <taxon>Hymenoptera</taxon>
        <taxon>Apocrita</taxon>
        <taxon>Aculeata</taxon>
        <taxon>Vespoidea</taxon>
        <taxon>Vespidae</taxon>
        <taxon>Vespinae</taxon>
        <taxon>Vespula</taxon>
    </lineage>
</organism>
<comment type="caution">
    <text evidence="2">The sequence shown here is derived from an EMBL/GenBank/DDBJ whole genome shotgun (WGS) entry which is preliminary data.</text>
</comment>
<proteinExistence type="predicted"/>
<sequence>MESNEGIGPKSRKEHLGNKFYGLSSWKVPVAVSCLKYHEFSSFLCYRRLHGENGRHGRNGPNVPRVAAVEYRSNNGDADENRAREDLGIQNTKSAILR</sequence>
<accession>A0A834KLI6</accession>
<evidence type="ECO:0000313" key="2">
    <source>
        <dbReference type="EMBL" id="KAF7408727.1"/>
    </source>
</evidence>
<feature type="region of interest" description="Disordered" evidence="1">
    <location>
        <begin position="74"/>
        <end position="98"/>
    </location>
</feature>
<name>A0A834KLI6_VESVU</name>
<feature type="compositionally biased region" description="Polar residues" evidence="1">
    <location>
        <begin position="89"/>
        <end position="98"/>
    </location>
</feature>